<evidence type="ECO:0000256" key="1">
    <source>
        <dbReference type="SAM" id="MobiDB-lite"/>
    </source>
</evidence>
<dbReference type="EMBL" id="JAULJE010000019">
    <property type="protein sequence ID" value="KAK1331968.1"/>
    <property type="molecule type" value="Genomic_DNA"/>
</dbReference>
<gene>
    <name evidence="2" type="ORF">QTO34_007645</name>
</gene>
<accession>A0AA40HIQ6</accession>
<comment type="caution">
    <text evidence="2">The sequence shown here is derived from an EMBL/GenBank/DDBJ whole genome shotgun (WGS) entry which is preliminary data.</text>
</comment>
<dbReference type="InterPro" id="IPR039411">
    <property type="entry name" value="NSA2_fam"/>
</dbReference>
<dbReference type="AlphaFoldDB" id="A0AA40HIQ6"/>
<evidence type="ECO:0000313" key="2">
    <source>
        <dbReference type="EMBL" id="KAK1331968.1"/>
    </source>
</evidence>
<dbReference type="Proteomes" id="UP001177744">
    <property type="component" value="Unassembled WGS sequence"/>
</dbReference>
<name>A0AA40HIQ6_CNENI</name>
<proteinExistence type="predicted"/>
<reference evidence="2" key="1">
    <citation type="submission" date="2023-06" db="EMBL/GenBank/DDBJ databases">
        <title>Reference genome for the Northern bat (Eptesicus nilssonii), a most northern bat species.</title>
        <authorList>
            <person name="Laine V.N."/>
            <person name="Pulliainen A.T."/>
            <person name="Lilley T.M."/>
        </authorList>
    </citation>
    <scope>NUCLEOTIDE SEQUENCE</scope>
    <source>
        <strain evidence="2">BLF_Eptnil</strain>
        <tissue evidence="2">Kidney</tissue>
    </source>
</reference>
<protein>
    <submittedName>
        <fullName evidence="2">Uncharacterized protein</fullName>
    </submittedName>
</protein>
<evidence type="ECO:0000313" key="3">
    <source>
        <dbReference type="Proteomes" id="UP001177744"/>
    </source>
</evidence>
<keyword evidence="3" id="KW-1185">Reference proteome</keyword>
<organism evidence="2 3">
    <name type="scientific">Cnephaeus nilssonii</name>
    <name type="common">Northern bat</name>
    <name type="synonym">Eptesicus nilssonii</name>
    <dbReference type="NCBI Taxonomy" id="3371016"/>
    <lineage>
        <taxon>Eukaryota</taxon>
        <taxon>Metazoa</taxon>
        <taxon>Chordata</taxon>
        <taxon>Craniata</taxon>
        <taxon>Vertebrata</taxon>
        <taxon>Euteleostomi</taxon>
        <taxon>Mammalia</taxon>
        <taxon>Eutheria</taxon>
        <taxon>Laurasiatheria</taxon>
        <taxon>Chiroptera</taxon>
        <taxon>Yangochiroptera</taxon>
        <taxon>Vespertilionidae</taxon>
        <taxon>Cnephaeus</taxon>
    </lineage>
</organism>
<dbReference type="PANTHER" id="PTHR12642">
    <property type="entry name" value="RIBOSOME BIOGENESIS PROTEIN NSA2 HOMOLOG"/>
    <property type="match status" value="1"/>
</dbReference>
<sequence length="222" mass="25170">MAALRSDTDLCLDGRSIRSVEILESSSSAFARETSLCLRSCRARDTSAWMRICSSRLCFPRPRRRQCILWNACGFSCWGPGHLVAAIFDHMGAAILCLGVMAVQLQDEALLWLKHMGSTALASPSPVPTVSHDTTLYESKSQRFCSTSEKRKKEGREAPECSKAKKMTGLKAKLYYKQRHAEKIQMKKTTKMHKERNTKQKNDERTPQRALPAYLLDRERLS</sequence>
<feature type="compositionally biased region" description="Basic and acidic residues" evidence="1">
    <location>
        <begin position="195"/>
        <end position="207"/>
    </location>
</feature>
<feature type="region of interest" description="Disordered" evidence="1">
    <location>
        <begin position="184"/>
        <end position="222"/>
    </location>
</feature>